<dbReference type="Proteomes" id="UP000267921">
    <property type="component" value="Unassembled WGS sequence"/>
</dbReference>
<dbReference type="GO" id="GO:0004514">
    <property type="term" value="F:nicotinate-nucleotide diphosphorylase (carboxylating) activity"/>
    <property type="evidence" value="ECO:0007669"/>
    <property type="project" value="UniProtKB-EC"/>
</dbReference>
<proteinExistence type="inferred from homology"/>
<comment type="catalytic activity">
    <reaction evidence="4">
        <text>nicotinate beta-D-ribonucleotide + CO2 + diphosphate = quinolinate + 5-phospho-alpha-D-ribose 1-diphosphate + 2 H(+)</text>
        <dbReference type="Rhea" id="RHEA:12733"/>
        <dbReference type="ChEBI" id="CHEBI:15378"/>
        <dbReference type="ChEBI" id="CHEBI:16526"/>
        <dbReference type="ChEBI" id="CHEBI:29959"/>
        <dbReference type="ChEBI" id="CHEBI:33019"/>
        <dbReference type="ChEBI" id="CHEBI:57502"/>
        <dbReference type="ChEBI" id="CHEBI:58017"/>
        <dbReference type="EC" id="2.4.2.19"/>
    </reaction>
</comment>
<evidence type="ECO:0000256" key="3">
    <source>
        <dbReference type="ARBA" id="ARBA00022679"/>
    </source>
</evidence>
<dbReference type="GO" id="GO:0009435">
    <property type="term" value="P:NAD+ biosynthetic process"/>
    <property type="evidence" value="ECO:0007669"/>
    <property type="project" value="UniProtKB-UniPathway"/>
</dbReference>
<dbReference type="KEGG" id="mhaz:BHR79_07165"/>
<evidence type="ECO:0000259" key="5">
    <source>
        <dbReference type="Pfam" id="PF01729"/>
    </source>
</evidence>
<dbReference type="Proteomes" id="UP000186879">
    <property type="component" value="Chromosome"/>
</dbReference>
<dbReference type="Gene3D" id="3.90.1170.20">
    <property type="entry name" value="Quinolinate phosphoribosyl transferase, N-terminal domain"/>
    <property type="match status" value="1"/>
</dbReference>
<dbReference type="EMBL" id="FNMU01000003">
    <property type="protein sequence ID" value="SDW51238.1"/>
    <property type="molecule type" value="Genomic_DNA"/>
</dbReference>
<dbReference type="InterPro" id="IPR036068">
    <property type="entry name" value="Nicotinate_pribotase-like_C"/>
</dbReference>
<dbReference type="SUPFAM" id="SSF54675">
    <property type="entry name" value="Nicotinate/Quinolinate PRTase N-terminal domain-like"/>
    <property type="match status" value="1"/>
</dbReference>
<dbReference type="EMBL" id="CP017921">
    <property type="protein sequence ID" value="APH39283.1"/>
    <property type="molecule type" value="Genomic_DNA"/>
</dbReference>
<dbReference type="InterPro" id="IPR002638">
    <property type="entry name" value="Quinolinate_PRibosylTrfase_C"/>
</dbReference>
<dbReference type="STRING" id="2177.BHR79_07165"/>
<evidence type="ECO:0000313" key="10">
    <source>
        <dbReference type="Proteomes" id="UP000186879"/>
    </source>
</evidence>
<evidence type="ECO:0000256" key="2">
    <source>
        <dbReference type="ARBA" id="ARBA00022676"/>
    </source>
</evidence>
<protein>
    <recommendedName>
        <fullName evidence="4">Nicotinate-nucleotide pyrophosphorylase [carboxylating]</fullName>
        <ecNumber evidence="4">2.4.2.19</ecNumber>
    </recommendedName>
    <alternativeName>
        <fullName evidence="4">Quinolinate phosphoribosyltransferase [decarboxylating]</fullName>
    </alternativeName>
</protein>
<sequence length="263" mass="29670">MIEYFEHYLQEDCPYGDETTELLQINGEGTLNILSRDEGIGACADDLEQFYKNKGLDVTYRVENGEYFEGGAVIFSAQGDLRTLFKLWRISQTFLSMVCAIASRTHNFVEAARKENPDIMIATSRKTHPGFRKYELKAVKVAGGTHHRNSLSDSILVTQNHLDVADSFENLRAVKKIEIEPRDNDEALKYAQIADVLLLDHYSPEEMGMIVTKLKKINPGLEIAVGGIKSDEIPQYAPYVDIIVSTAPYYAQPLDLTTRIERT</sequence>
<evidence type="ECO:0000259" key="6">
    <source>
        <dbReference type="Pfam" id="PF02749"/>
    </source>
</evidence>
<dbReference type="AlphaFoldDB" id="A0A1L3Q373"/>
<accession>A0A1L3Q373</accession>
<feature type="domain" description="Quinolinate phosphoribosyl transferase C-terminal" evidence="5">
    <location>
        <begin position="101"/>
        <end position="257"/>
    </location>
</feature>
<dbReference type="InterPro" id="IPR022412">
    <property type="entry name" value="Quinolinate_PRibosylTrfase_N"/>
</dbReference>
<dbReference type="EMBL" id="RJJG01000003">
    <property type="protein sequence ID" value="RNI09652.1"/>
    <property type="molecule type" value="Genomic_DNA"/>
</dbReference>
<dbReference type="PIRSF" id="PIRSF006250">
    <property type="entry name" value="NadC_ModD"/>
    <property type="match status" value="1"/>
</dbReference>
<dbReference type="EC" id="2.4.2.19" evidence="4"/>
<evidence type="ECO:0000313" key="8">
    <source>
        <dbReference type="EMBL" id="RNI09652.1"/>
    </source>
</evidence>
<dbReference type="InterPro" id="IPR027277">
    <property type="entry name" value="NadC/ModD"/>
</dbReference>
<dbReference type="Pfam" id="PF02749">
    <property type="entry name" value="QRPTase_N"/>
    <property type="match status" value="1"/>
</dbReference>
<evidence type="ECO:0000256" key="4">
    <source>
        <dbReference type="PIRNR" id="PIRNR006250"/>
    </source>
</evidence>
<dbReference type="PANTHER" id="PTHR32179">
    <property type="entry name" value="NICOTINATE-NUCLEOTIDE PYROPHOSPHORYLASE [CARBOXYLATING]"/>
    <property type="match status" value="1"/>
</dbReference>
<evidence type="ECO:0000313" key="9">
    <source>
        <dbReference type="EMBL" id="SDW51238.1"/>
    </source>
</evidence>
<dbReference type="InterPro" id="IPR013785">
    <property type="entry name" value="Aldolase_TIM"/>
</dbReference>
<evidence type="ECO:0000256" key="1">
    <source>
        <dbReference type="ARBA" id="ARBA00009400"/>
    </source>
</evidence>
<evidence type="ECO:0000313" key="12">
    <source>
        <dbReference type="Proteomes" id="UP000267921"/>
    </source>
</evidence>
<comment type="subunit">
    <text evidence="4">Hexamer formed by 3 homodimers.</text>
</comment>
<keyword evidence="10" id="KW-1185">Reference proteome</keyword>
<reference evidence="9 11" key="2">
    <citation type="submission" date="2016-10" db="EMBL/GenBank/DDBJ databases">
        <authorList>
            <person name="de Groot N.N."/>
        </authorList>
    </citation>
    <scope>NUCLEOTIDE SEQUENCE [LARGE SCALE GENOMIC DNA]</scope>
    <source>
        <strain evidence="9 11">Z-7982</strain>
    </source>
</reference>
<gene>
    <name evidence="7" type="ORF">BHR79_07165</name>
    <name evidence="8" type="ORF">EFE40_03070</name>
    <name evidence="9" type="ORF">SAMN04515625_1078</name>
</gene>
<dbReference type="PANTHER" id="PTHR32179:SF3">
    <property type="entry name" value="NICOTINATE-NUCLEOTIDE PYROPHOSPHORYLASE [CARBOXYLATING]"/>
    <property type="match status" value="1"/>
</dbReference>
<dbReference type="Gene3D" id="3.20.20.70">
    <property type="entry name" value="Aldolase class I"/>
    <property type="match status" value="1"/>
</dbReference>
<comment type="pathway">
    <text evidence="4">Cofactor biosynthesis; NAD(+) biosynthesis; nicotinate D-ribonucleotide from quinolinate: step 1/1.</text>
</comment>
<evidence type="ECO:0000313" key="7">
    <source>
        <dbReference type="EMBL" id="APH39283.1"/>
    </source>
</evidence>
<feature type="domain" description="Quinolinate phosphoribosyl transferase N-terminal" evidence="6">
    <location>
        <begin position="17"/>
        <end position="98"/>
    </location>
</feature>
<dbReference type="OrthoDB" id="115072at2157"/>
<reference evidence="7 10" key="1">
    <citation type="submission" date="2016-10" db="EMBL/GenBank/DDBJ databases">
        <title>Methanohalophilus halophilus.</title>
        <authorList>
            <person name="L'haridon S."/>
        </authorList>
    </citation>
    <scope>NUCLEOTIDE SEQUENCE [LARGE SCALE GENOMIC DNA]</scope>
    <source>
        <strain evidence="7 10">Z-7982</strain>
    </source>
</reference>
<dbReference type="RefSeq" id="WP_072561716.1">
    <property type="nucleotide sequence ID" value="NZ_CP017921.1"/>
</dbReference>
<comment type="similarity">
    <text evidence="1 4">Belongs to the NadC/ModD family.</text>
</comment>
<dbReference type="GO" id="GO:0005737">
    <property type="term" value="C:cytoplasm"/>
    <property type="evidence" value="ECO:0007669"/>
    <property type="project" value="TreeGrafter"/>
</dbReference>
<keyword evidence="4" id="KW-0662">Pyridine nucleotide biosynthesis</keyword>
<dbReference type="SUPFAM" id="SSF51690">
    <property type="entry name" value="Nicotinate/Quinolinate PRTase C-terminal domain-like"/>
    <property type="match status" value="1"/>
</dbReference>
<name>A0A1L3Q373_9EURY</name>
<dbReference type="Proteomes" id="UP000198669">
    <property type="component" value="Unassembled WGS sequence"/>
</dbReference>
<dbReference type="GeneID" id="30583534"/>
<reference evidence="8 12" key="3">
    <citation type="submission" date="2018-10" db="EMBL/GenBank/DDBJ databases">
        <title>Cultivation of a novel Methanohalophilus strain from Kebrit Deep of the Red Sea and a genomic comparison of members of the genus Methanohalophilus.</title>
        <authorList>
            <person name="Guan Y."/>
            <person name="Ngugi D.K."/>
            <person name="Stingl U."/>
        </authorList>
    </citation>
    <scope>NUCLEOTIDE SEQUENCE [LARGE SCALE GENOMIC DNA]</scope>
    <source>
        <strain evidence="8 12">DSM 3094</strain>
    </source>
</reference>
<dbReference type="CDD" id="cd01573">
    <property type="entry name" value="modD_like"/>
    <property type="match status" value="1"/>
</dbReference>
<comment type="function">
    <text evidence="4">Involved in the catabolism of quinolinic acid (QA).</text>
</comment>
<keyword evidence="3 4" id="KW-0808">Transferase</keyword>
<dbReference type="GO" id="GO:0034213">
    <property type="term" value="P:quinolinate catabolic process"/>
    <property type="evidence" value="ECO:0007669"/>
    <property type="project" value="TreeGrafter"/>
</dbReference>
<dbReference type="Pfam" id="PF01729">
    <property type="entry name" value="QRPTase_C"/>
    <property type="match status" value="1"/>
</dbReference>
<dbReference type="UniPathway" id="UPA00253">
    <property type="reaction ID" value="UER00331"/>
</dbReference>
<keyword evidence="2 4" id="KW-0328">Glycosyltransferase</keyword>
<organism evidence="7 10">
    <name type="scientific">Methanohalophilus halophilus</name>
    <dbReference type="NCBI Taxonomy" id="2177"/>
    <lineage>
        <taxon>Archaea</taxon>
        <taxon>Methanobacteriati</taxon>
        <taxon>Methanobacteriota</taxon>
        <taxon>Stenosarchaea group</taxon>
        <taxon>Methanomicrobia</taxon>
        <taxon>Methanosarcinales</taxon>
        <taxon>Methanosarcinaceae</taxon>
        <taxon>Methanohalophilus</taxon>
    </lineage>
</organism>
<evidence type="ECO:0000313" key="11">
    <source>
        <dbReference type="Proteomes" id="UP000198669"/>
    </source>
</evidence>
<dbReference type="InterPro" id="IPR037128">
    <property type="entry name" value="Quinolinate_PRibosylTase_N_sf"/>
</dbReference>